<feature type="compositionally biased region" description="Polar residues" evidence="8">
    <location>
        <begin position="27"/>
        <end position="40"/>
    </location>
</feature>
<keyword evidence="4" id="KW-0677">Repeat</keyword>
<feature type="region of interest" description="Disordered" evidence="8">
    <location>
        <begin position="1166"/>
        <end position="1201"/>
    </location>
</feature>
<dbReference type="EnsemblMetazoa" id="PHUM488470-RA">
    <property type="protein sequence ID" value="PHUM488470-PA"/>
    <property type="gene ID" value="PHUM488470"/>
</dbReference>
<dbReference type="Pfam" id="PF06467">
    <property type="entry name" value="zf-FCS"/>
    <property type="match status" value="1"/>
</dbReference>
<keyword evidence="6" id="KW-0862">Zinc</keyword>
<keyword evidence="12" id="KW-1185">Reference proteome</keyword>
<dbReference type="RefSeq" id="XP_002430505.1">
    <property type="nucleotide sequence ID" value="XM_002430460.1"/>
</dbReference>
<keyword evidence="2" id="KW-0597">Phosphoprotein</keyword>
<dbReference type="SMART" id="SM00746">
    <property type="entry name" value="TRASH"/>
    <property type="match status" value="8"/>
</dbReference>
<evidence type="ECO:0000256" key="1">
    <source>
        <dbReference type="ARBA" id="ARBA00022499"/>
    </source>
</evidence>
<dbReference type="Pfam" id="PF25561">
    <property type="entry name" value="QRICH1"/>
    <property type="match status" value="1"/>
</dbReference>
<organism>
    <name type="scientific">Pediculus humanus subsp. corporis</name>
    <name type="common">Body louse</name>
    <dbReference type="NCBI Taxonomy" id="121224"/>
    <lineage>
        <taxon>Eukaryota</taxon>
        <taxon>Metazoa</taxon>
        <taxon>Ecdysozoa</taxon>
        <taxon>Arthropoda</taxon>
        <taxon>Hexapoda</taxon>
        <taxon>Insecta</taxon>
        <taxon>Pterygota</taxon>
        <taxon>Neoptera</taxon>
        <taxon>Paraneoptera</taxon>
        <taxon>Psocodea</taxon>
        <taxon>Troctomorpha</taxon>
        <taxon>Phthiraptera</taxon>
        <taxon>Anoplura</taxon>
        <taxon>Pediculidae</taxon>
        <taxon>Pediculus</taxon>
    </lineage>
</organism>
<dbReference type="KEGG" id="phu:Phum_PHUM488470"/>
<dbReference type="HOGENOM" id="CLU_003255_2_0_1"/>
<evidence type="ECO:0000256" key="4">
    <source>
        <dbReference type="ARBA" id="ARBA00022737"/>
    </source>
</evidence>
<feature type="compositionally biased region" description="Acidic residues" evidence="8">
    <location>
        <begin position="1172"/>
        <end position="1186"/>
    </location>
</feature>
<feature type="compositionally biased region" description="Basic and acidic residues" evidence="8">
    <location>
        <begin position="1"/>
        <end position="23"/>
    </location>
</feature>
<evidence type="ECO:0000256" key="7">
    <source>
        <dbReference type="ARBA" id="ARBA00022843"/>
    </source>
</evidence>
<feature type="compositionally biased region" description="Basic and acidic residues" evidence="8">
    <location>
        <begin position="527"/>
        <end position="539"/>
    </location>
</feature>
<reference evidence="10" key="1">
    <citation type="submission" date="2007-04" db="EMBL/GenBank/DDBJ databases">
        <title>Annotation of Pediculus humanus corporis strain USDA.</title>
        <authorList>
            <person name="Kirkness E."/>
            <person name="Hannick L."/>
            <person name="Hass B."/>
            <person name="Bruggner R."/>
            <person name="Lawson D."/>
            <person name="Bidwell S."/>
            <person name="Joardar V."/>
            <person name="Caler E."/>
            <person name="Walenz B."/>
            <person name="Inman J."/>
            <person name="Schobel S."/>
            <person name="Galinsky K."/>
            <person name="Amedeo P."/>
            <person name="Strausberg R."/>
        </authorList>
    </citation>
    <scope>NUCLEOTIDE SEQUENCE</scope>
    <source>
        <strain evidence="10">USDA</strain>
    </source>
</reference>
<feature type="domain" description="TRASH" evidence="9">
    <location>
        <begin position="861"/>
        <end position="899"/>
    </location>
</feature>
<dbReference type="PANTHER" id="PTHR45736">
    <property type="entry name" value="ZINC FINGER MYM-TYPE PROTEIN"/>
    <property type="match status" value="1"/>
</dbReference>
<feature type="region of interest" description="Disordered" evidence="8">
    <location>
        <begin position="1"/>
        <end position="45"/>
    </location>
</feature>
<evidence type="ECO:0000256" key="2">
    <source>
        <dbReference type="ARBA" id="ARBA00022553"/>
    </source>
</evidence>
<feature type="domain" description="TRASH" evidence="9">
    <location>
        <begin position="588"/>
        <end position="623"/>
    </location>
</feature>
<dbReference type="InterPro" id="IPR010507">
    <property type="entry name" value="Znf_MYM"/>
</dbReference>
<feature type="domain" description="TRASH" evidence="9">
    <location>
        <begin position="909"/>
        <end position="945"/>
    </location>
</feature>
<evidence type="ECO:0000259" key="9">
    <source>
        <dbReference type="SMART" id="SM00746"/>
    </source>
</evidence>
<sequence length="1606" mass="181297">MDKKSDQDLVNVDNEKLQTRQEEIPPENSTENKPENVNFNKETESSLTLSTELQQNILNYNGAVDNLPKKDFNSECDSDNLQCSETESEKNKNELLLNIHDNEITTLVTKDMEAENSNVQITENSSKTCEKLNFESDTAVQNKGDSSFEKSSEIIAQENLTENDKSKEICENLNICENQNNDSVNLEANSFKISGNLENEKQSLENDDLGEQTIEIRNEKNKSLDFKPEENQSIDNLENDKGTSCKNLELDLTGINENEVNSLTKSNASSENLCLQSDRQEISTNIDSEETKDLNNSTVTVQLSPVVHAENNDCTKNSNSSTKLSEDIQEEESILQNFNSNNVEGEIRCEKEDGINNKKDHEGNDVIDPEIVNCNDIELVDLNEGDLSREKDINRIEIDLKERCSVDESTNEEFLCDILESRENAKNKSQEIQVNFDPIEDVMVEEVYQENSEDESTVENINKLVNNSTKIEIDENICIIPDNFTSKSSSDFSQNKLSASDDNENGSKNNVKSHISVLNNEEIKTKFEKKASDSNENSKPRPTRNAAKLAGNKIKSLVLNDFNSEDCNNKVKGEEEDHAPAEESLKMCAQCNEVKCWKFLMVHEGINHYLCSEVCSEAFSRSCQTNQCVSGREDNSRQYVRKCAQCLKKIMNEKCLFWETMDFCKEECLEKYQIKLGSNCANCKENVISNSLGKYCVRFGHDIKQFCSSSCLEEYKKGLKVCSYCQKDISNGLEGFLAPIGDKGLFKDFCSQICMEKYEKMSGNSSHLDVAELCAVCSNKKPVKIEVELDGKNNKLCSEPCFAAFKFVNNVIEGQCDLCKKYFDQAKHEKFRVFYSENPLSFCSKICMNVYILANRKIVPCSWCKVKKYDFDMIRKVDSLGLTLMMCSLNCLTLHKLAINASCSRHVNCDLCMNFSPAQFHLTMPEGIIRKFCSYNCVLAYQSKNSQSAASGNSEIEDVSSLVSNGNLKRILSRPPQIESPFPVISAVQSLASTDSNSSTKIFPTSTTEVDLSSETSAISQPTTSHNLSTTKSSSSQIYQQIITKPAPTKEMKNKAILCKPFGHTKGISCRPHPCMKETQTDQSLNRKFLIPIPVPIYVPAPMFMFSTPFPVPVPFPLPIPVPIFIPTTRNSAKGILKEIKKIQEKIPTDPFEAELLIMAEMVAEDKKQDPTDSESDEGNDGDENAEGTFSPENVDTNNTFGDDMLQMALKMASELEEPPVDMESVLTSNTITTSSQPPVDANKSLYDQVNVMAMSRGRKRSSRGSRNSSAGTPSKRGRRTSGSVDVPLISAPEPVPPPRIEVEKPDANLCLKYTFGVNAWRHWVLQKNAELEKAALTNRKIKLFKPELLQLTADELNFSLCLFVKEVRKPNGTEYAPDTIYYLCLGIQQYLFENGRIDNIFTDSYYEKFTDCLDEVAKKFAALYNDSQYIVTRVEEEHLWESKQLGAHSPHVLLSTLMFFNTKHFNLVTVEEHMQLSFSHIMKHWKRNPNTSGVAKVPGSRNVLLRFYPPQSALEANSRKKKVYEQQENEENPLRCPVKLYEFYLSKCPESVKTRNDVFYLLPERSCVPDSPVWYSTMALGKEPLMKMLHRVKMVKEINIALLSC</sequence>
<dbReference type="Pfam" id="PF12012">
    <property type="entry name" value="DUF3504"/>
    <property type="match status" value="1"/>
</dbReference>
<dbReference type="InterPro" id="IPR057926">
    <property type="entry name" value="QRICH1_dom"/>
</dbReference>
<feature type="domain" description="TRASH" evidence="9">
    <location>
        <begin position="680"/>
        <end position="719"/>
    </location>
</feature>
<evidence type="ECO:0000256" key="3">
    <source>
        <dbReference type="ARBA" id="ARBA00022723"/>
    </source>
</evidence>
<dbReference type="InterPro" id="IPR011017">
    <property type="entry name" value="TRASH_dom"/>
</dbReference>
<feature type="region of interest" description="Disordered" evidence="8">
    <location>
        <begin position="487"/>
        <end position="515"/>
    </location>
</feature>
<dbReference type="EMBL" id="DS235822">
    <property type="protein sequence ID" value="EEB17767.1"/>
    <property type="molecule type" value="Genomic_DNA"/>
</dbReference>
<dbReference type="Proteomes" id="UP000009046">
    <property type="component" value="Unassembled WGS sequence"/>
</dbReference>
<dbReference type="EMBL" id="AAZO01005918">
    <property type="status" value="NOT_ANNOTATED_CDS"/>
    <property type="molecule type" value="Genomic_DNA"/>
</dbReference>
<protein>
    <submittedName>
        <fullName evidence="10 11">Woc protein, putative</fullName>
    </submittedName>
</protein>
<keyword evidence="5" id="KW-0863">Zinc-finger</keyword>
<keyword evidence="7" id="KW-0832">Ubl conjugation</keyword>
<feature type="compositionally biased region" description="Polar residues" evidence="8">
    <location>
        <begin position="1191"/>
        <end position="1201"/>
    </location>
</feature>
<feature type="domain" description="TRASH" evidence="9">
    <location>
        <begin position="816"/>
        <end position="855"/>
    </location>
</feature>
<dbReference type="VEuPathDB" id="VectorBase:PHUM488470"/>
<evidence type="ECO:0000256" key="6">
    <source>
        <dbReference type="ARBA" id="ARBA00022833"/>
    </source>
</evidence>
<dbReference type="InParanoid" id="E0VWL1"/>
<feature type="domain" description="TRASH" evidence="9">
    <location>
        <begin position="643"/>
        <end position="676"/>
    </location>
</feature>
<reference evidence="11" key="3">
    <citation type="submission" date="2020-05" db="UniProtKB">
        <authorList>
            <consortium name="EnsemblMetazoa"/>
        </authorList>
    </citation>
    <scope>IDENTIFICATION</scope>
    <source>
        <strain evidence="11">USDA</strain>
    </source>
</reference>
<proteinExistence type="predicted"/>
<feature type="domain" description="TRASH" evidence="9">
    <location>
        <begin position="722"/>
        <end position="762"/>
    </location>
</feature>
<keyword evidence="1" id="KW-1017">Isopeptide bond</keyword>
<name>E0VWL1_PEDHC</name>
<dbReference type="OrthoDB" id="10025028at2759"/>
<keyword evidence="3" id="KW-0479">Metal-binding</keyword>
<gene>
    <name evidence="11" type="primary">8231458</name>
    <name evidence="10" type="ORF">Phum_PHUM488470</name>
</gene>
<dbReference type="InterPro" id="IPR021893">
    <property type="entry name" value="ZMYM2-like_C"/>
</dbReference>
<evidence type="ECO:0000313" key="10">
    <source>
        <dbReference type="EMBL" id="EEB17767.1"/>
    </source>
</evidence>
<dbReference type="eggNOG" id="ENOG502QQQ9">
    <property type="taxonomic scope" value="Eukaryota"/>
</dbReference>
<feature type="region of interest" description="Disordered" evidence="8">
    <location>
        <begin position="527"/>
        <end position="547"/>
    </location>
</feature>
<evidence type="ECO:0000313" key="12">
    <source>
        <dbReference type="Proteomes" id="UP000009046"/>
    </source>
</evidence>
<dbReference type="GO" id="GO:0008270">
    <property type="term" value="F:zinc ion binding"/>
    <property type="evidence" value="ECO:0007669"/>
    <property type="project" value="UniProtKB-KW"/>
</dbReference>
<evidence type="ECO:0000256" key="5">
    <source>
        <dbReference type="ARBA" id="ARBA00022771"/>
    </source>
</evidence>
<dbReference type="PANTHER" id="PTHR45736:SF1">
    <property type="entry name" value="WITHOUT CHILDREN, ISOFORM B"/>
    <property type="match status" value="1"/>
</dbReference>
<evidence type="ECO:0000256" key="8">
    <source>
        <dbReference type="SAM" id="MobiDB-lite"/>
    </source>
</evidence>
<reference evidence="10" key="2">
    <citation type="submission" date="2007-04" db="EMBL/GenBank/DDBJ databases">
        <title>The genome of the human body louse.</title>
        <authorList>
            <consortium name="The Human Body Louse Genome Consortium"/>
            <person name="Kirkness E."/>
            <person name="Walenz B."/>
            <person name="Hass B."/>
            <person name="Bruggner R."/>
            <person name="Strausberg R."/>
        </authorList>
    </citation>
    <scope>NUCLEOTIDE SEQUENCE</scope>
    <source>
        <strain evidence="10">USDA</strain>
    </source>
</reference>
<evidence type="ECO:0000313" key="11">
    <source>
        <dbReference type="EnsemblMetazoa" id="PHUM488470-PA"/>
    </source>
</evidence>
<feature type="region of interest" description="Disordered" evidence="8">
    <location>
        <begin position="1256"/>
        <end position="1301"/>
    </location>
</feature>
<dbReference type="STRING" id="121224.E0VWL1"/>
<dbReference type="CTD" id="8231458"/>
<dbReference type="InterPro" id="IPR051284">
    <property type="entry name" value="ZnF_MYMT-QRICH1"/>
</dbReference>
<dbReference type="FunCoup" id="E0VWL1">
    <property type="interactions" value="1624"/>
</dbReference>
<accession>E0VWL1</accession>
<feature type="domain" description="TRASH" evidence="9">
    <location>
        <begin position="774"/>
        <end position="809"/>
    </location>
</feature>
<dbReference type="GeneID" id="8231458"/>